<dbReference type="PROSITE" id="PS00571">
    <property type="entry name" value="AMIDASES"/>
    <property type="match status" value="1"/>
</dbReference>
<proteinExistence type="inferred from homology"/>
<dbReference type="AlphaFoldDB" id="A0AAN7ZYM5"/>
<evidence type="ECO:0000313" key="3">
    <source>
        <dbReference type="EMBL" id="KAK5781426.1"/>
    </source>
</evidence>
<evidence type="ECO:0000256" key="1">
    <source>
        <dbReference type="ARBA" id="ARBA00009199"/>
    </source>
</evidence>
<dbReference type="EMBL" id="JAWIZZ010000036">
    <property type="protein sequence ID" value="KAK5781426.1"/>
    <property type="molecule type" value="Genomic_DNA"/>
</dbReference>
<gene>
    <name evidence="3" type="ORF">RI543_001269</name>
</gene>
<keyword evidence="4" id="KW-1185">Reference proteome</keyword>
<name>A0AAN7ZYM5_9SACH</name>
<dbReference type="InterPro" id="IPR023631">
    <property type="entry name" value="Amidase_dom"/>
</dbReference>
<comment type="caution">
    <text evidence="3">The sequence shown here is derived from an EMBL/GenBank/DDBJ whole genome shotgun (WGS) entry which is preliminary data.</text>
</comment>
<dbReference type="Pfam" id="PF01425">
    <property type="entry name" value="Amidase"/>
    <property type="match status" value="1"/>
</dbReference>
<protein>
    <recommendedName>
        <fullName evidence="2">Amidase domain-containing protein</fullName>
    </recommendedName>
</protein>
<dbReference type="PANTHER" id="PTHR11895">
    <property type="entry name" value="TRANSAMIDASE"/>
    <property type="match status" value="1"/>
</dbReference>
<evidence type="ECO:0000259" key="2">
    <source>
        <dbReference type="Pfam" id="PF01425"/>
    </source>
</evidence>
<dbReference type="Gene3D" id="3.90.1300.10">
    <property type="entry name" value="Amidase signature (AS) domain"/>
    <property type="match status" value="1"/>
</dbReference>
<dbReference type="SUPFAM" id="SSF75304">
    <property type="entry name" value="Amidase signature (AS) enzymes"/>
    <property type="match status" value="1"/>
</dbReference>
<dbReference type="GO" id="GO:0050567">
    <property type="term" value="F:glutaminyl-tRNA synthase (glutamine-hydrolyzing) activity"/>
    <property type="evidence" value="ECO:0007669"/>
    <property type="project" value="TreeGrafter"/>
</dbReference>
<organism evidence="3 4">
    <name type="scientific">Arxiozyma heterogenica</name>
    <dbReference type="NCBI Taxonomy" id="278026"/>
    <lineage>
        <taxon>Eukaryota</taxon>
        <taxon>Fungi</taxon>
        <taxon>Dikarya</taxon>
        <taxon>Ascomycota</taxon>
        <taxon>Saccharomycotina</taxon>
        <taxon>Saccharomycetes</taxon>
        <taxon>Saccharomycetales</taxon>
        <taxon>Saccharomycetaceae</taxon>
        <taxon>Arxiozyma</taxon>
    </lineage>
</organism>
<dbReference type="PANTHER" id="PTHR11895:SF7">
    <property type="entry name" value="GLUTAMYL-TRNA(GLN) AMIDOTRANSFERASE SUBUNIT A, MITOCHONDRIAL"/>
    <property type="match status" value="1"/>
</dbReference>
<evidence type="ECO:0000313" key="4">
    <source>
        <dbReference type="Proteomes" id="UP001306508"/>
    </source>
</evidence>
<dbReference type="GO" id="GO:0005739">
    <property type="term" value="C:mitochondrion"/>
    <property type="evidence" value="ECO:0007669"/>
    <property type="project" value="TreeGrafter"/>
</dbReference>
<comment type="similarity">
    <text evidence="1">Belongs to the amidase family.</text>
</comment>
<dbReference type="GO" id="GO:0030956">
    <property type="term" value="C:glutamyl-tRNA(Gln) amidotransferase complex"/>
    <property type="evidence" value="ECO:0007669"/>
    <property type="project" value="TreeGrafter"/>
</dbReference>
<dbReference type="InterPro" id="IPR020556">
    <property type="entry name" value="Amidase_CS"/>
</dbReference>
<dbReference type="Proteomes" id="UP001306508">
    <property type="component" value="Unassembled WGS sequence"/>
</dbReference>
<accession>A0AAN7ZYM5</accession>
<dbReference type="InterPro" id="IPR000120">
    <property type="entry name" value="Amidase"/>
</dbReference>
<dbReference type="InterPro" id="IPR036928">
    <property type="entry name" value="AS_sf"/>
</dbReference>
<dbReference type="GO" id="GO:0070681">
    <property type="term" value="P:glutaminyl-tRNAGln biosynthesis via transamidation"/>
    <property type="evidence" value="ECO:0007669"/>
    <property type="project" value="TreeGrafter"/>
</dbReference>
<sequence length="431" mass="48419">MLSNYKSPFNATIYEILSKQTNLKYIGKTRLDEFAMGSMGINDPLKLNLNDVLNPLFPDCVPGGSSSGAAASVSSNMVDFAIGTDTGGSIRLPAAWCSTMGFKPSYGKISRYGVIDMAQSLDTVGILSNDINIIKYIFRLLDKYDPKDTTSLPEKFRSKSGQDPKMNTREWKIGIPKEIFIDLCDPEVWSHFKIILANLFKSVPQVSLYPVSIPSWKLSLPIYYTLCPSEVASNMARYDGIRYGSRESDDFETQNQGGDTENDIILFASSRSKHLGKEVKRRIVLGNYTLSSDSYKNNYMKAQKLRMRLIDEFNTIFRLPNILLSNQEYENDEKDEKDGVDFLLVPTNLTKPPKLVDILNNKNQGKENPIMDYINDFFTVPMSLAGLPTISIPMCKKSSLGLQIVGQYGDDYNLLDFSKHIIINSDVLITI</sequence>
<dbReference type="GO" id="GO:0032543">
    <property type="term" value="P:mitochondrial translation"/>
    <property type="evidence" value="ECO:0007669"/>
    <property type="project" value="TreeGrafter"/>
</dbReference>
<reference evidence="4" key="1">
    <citation type="submission" date="2023-07" db="EMBL/GenBank/DDBJ databases">
        <title>A draft genome of Kazachstania heterogenica Y-27499.</title>
        <authorList>
            <person name="Donic C."/>
            <person name="Kralova J.S."/>
            <person name="Fidel L."/>
            <person name="Ben-Dor S."/>
            <person name="Jung S."/>
        </authorList>
    </citation>
    <scope>NUCLEOTIDE SEQUENCE [LARGE SCALE GENOMIC DNA]</scope>
    <source>
        <strain evidence="4">Y27499</strain>
    </source>
</reference>
<feature type="domain" description="Amidase" evidence="2">
    <location>
        <begin position="1"/>
        <end position="415"/>
    </location>
</feature>